<proteinExistence type="predicted"/>
<comment type="caution">
    <text evidence="1">The sequence shown here is derived from an EMBL/GenBank/DDBJ whole genome shotgun (WGS) entry which is preliminary data.</text>
</comment>
<evidence type="ECO:0000313" key="2">
    <source>
        <dbReference type="Proteomes" id="UP001156905"/>
    </source>
</evidence>
<accession>A0ABQ6B8H1</accession>
<dbReference type="EMBL" id="BSOW01000032">
    <property type="protein sequence ID" value="GLR90328.1"/>
    <property type="molecule type" value="Genomic_DNA"/>
</dbReference>
<sequence length="101" mass="10927">MPWVFTVQKLGKRACEAKTHTGCVRRSGFTHPLQYQLGGYYGGGSFAGEYSELIQRLLVCIELLAKGAMQLNVAIDVMMDHDAAPGQGWATAASIETSTFA</sequence>
<evidence type="ECO:0000313" key="1">
    <source>
        <dbReference type="EMBL" id="GLR90328.1"/>
    </source>
</evidence>
<keyword evidence="2" id="KW-1185">Reference proteome</keyword>
<organism evidence="1 2">
    <name type="scientific">Bradyrhizobium iriomotense</name>
    <dbReference type="NCBI Taxonomy" id="441950"/>
    <lineage>
        <taxon>Bacteria</taxon>
        <taxon>Pseudomonadati</taxon>
        <taxon>Pseudomonadota</taxon>
        <taxon>Alphaproteobacteria</taxon>
        <taxon>Hyphomicrobiales</taxon>
        <taxon>Nitrobacteraceae</taxon>
        <taxon>Bradyrhizobium</taxon>
    </lineage>
</organism>
<name>A0ABQ6B8H1_9BRAD</name>
<protein>
    <submittedName>
        <fullName evidence="1">Uncharacterized protein</fullName>
    </submittedName>
</protein>
<gene>
    <name evidence="1" type="ORF">GCM10007857_70420</name>
</gene>
<reference evidence="2" key="1">
    <citation type="journal article" date="2019" name="Int. J. Syst. Evol. Microbiol.">
        <title>The Global Catalogue of Microorganisms (GCM) 10K type strain sequencing project: providing services to taxonomists for standard genome sequencing and annotation.</title>
        <authorList>
            <consortium name="The Broad Institute Genomics Platform"/>
            <consortium name="The Broad Institute Genome Sequencing Center for Infectious Disease"/>
            <person name="Wu L."/>
            <person name="Ma J."/>
        </authorList>
    </citation>
    <scope>NUCLEOTIDE SEQUENCE [LARGE SCALE GENOMIC DNA]</scope>
    <source>
        <strain evidence="2">NBRC 102520</strain>
    </source>
</reference>
<dbReference type="Proteomes" id="UP001156905">
    <property type="component" value="Unassembled WGS sequence"/>
</dbReference>